<evidence type="ECO:0000313" key="3">
    <source>
        <dbReference type="Proteomes" id="UP001163046"/>
    </source>
</evidence>
<gene>
    <name evidence="2" type="ORF">OS493_019953</name>
</gene>
<proteinExistence type="predicted"/>
<organism evidence="2 3">
    <name type="scientific">Desmophyllum pertusum</name>
    <dbReference type="NCBI Taxonomy" id="174260"/>
    <lineage>
        <taxon>Eukaryota</taxon>
        <taxon>Metazoa</taxon>
        <taxon>Cnidaria</taxon>
        <taxon>Anthozoa</taxon>
        <taxon>Hexacorallia</taxon>
        <taxon>Scleractinia</taxon>
        <taxon>Caryophylliina</taxon>
        <taxon>Caryophylliidae</taxon>
        <taxon>Desmophyllum</taxon>
    </lineage>
</organism>
<dbReference type="Proteomes" id="UP001163046">
    <property type="component" value="Unassembled WGS sequence"/>
</dbReference>
<accession>A0A9W9YN36</accession>
<evidence type="ECO:0000256" key="1">
    <source>
        <dbReference type="SAM" id="MobiDB-lite"/>
    </source>
</evidence>
<reference evidence="2" key="1">
    <citation type="submission" date="2023-01" db="EMBL/GenBank/DDBJ databases">
        <title>Genome assembly of the deep-sea coral Lophelia pertusa.</title>
        <authorList>
            <person name="Herrera S."/>
            <person name="Cordes E."/>
        </authorList>
    </citation>
    <scope>NUCLEOTIDE SEQUENCE</scope>
    <source>
        <strain evidence="2">USNM1676648</strain>
        <tissue evidence="2">Polyp</tissue>
    </source>
</reference>
<feature type="compositionally biased region" description="Polar residues" evidence="1">
    <location>
        <begin position="8"/>
        <end position="21"/>
    </location>
</feature>
<evidence type="ECO:0000313" key="2">
    <source>
        <dbReference type="EMBL" id="KAJ7359046.1"/>
    </source>
</evidence>
<keyword evidence="3" id="KW-1185">Reference proteome</keyword>
<protein>
    <submittedName>
        <fullName evidence="2">Uncharacterized protein</fullName>
    </submittedName>
</protein>
<dbReference type="OrthoDB" id="5831347at2759"/>
<sequence length="242" mass="26394">MEVGTRQGVCNNSPAEATSPENEWHSSVAPILCRRASAKPRGRSGRDVAFGVRLGETASGADLGGSSSKYSNENFEDRSGKRFHVNSSWTWSTECQSEEIQPSAGDGREETEDRLLQLQVVAKGCSGCSAQEPTPIEGHTGNVERLSRDVGTNQMADVVCVVVDRLVLVGCNKIRIVSDDGDIDEEVITIRVVEKEIWLAESSPSWYRRLLETSPAGLGGGGRNNLRNLVHIIHFCVVENRQ</sequence>
<name>A0A9W9YN36_9CNID</name>
<dbReference type="AlphaFoldDB" id="A0A9W9YN36"/>
<dbReference type="EMBL" id="MU827313">
    <property type="protein sequence ID" value="KAJ7359046.1"/>
    <property type="molecule type" value="Genomic_DNA"/>
</dbReference>
<comment type="caution">
    <text evidence="2">The sequence shown here is derived from an EMBL/GenBank/DDBJ whole genome shotgun (WGS) entry which is preliminary data.</text>
</comment>
<feature type="region of interest" description="Disordered" evidence="1">
    <location>
        <begin position="1"/>
        <end position="25"/>
    </location>
</feature>